<dbReference type="OrthoDB" id="6435573at2759"/>
<reference evidence="1 2" key="1">
    <citation type="submission" date="2013-11" db="EMBL/GenBank/DDBJ databases">
        <title>Genome sequencing of Stegodyphus mimosarum.</title>
        <authorList>
            <person name="Bechsgaard J."/>
        </authorList>
    </citation>
    <scope>NUCLEOTIDE SEQUENCE [LARGE SCALE GENOMIC DNA]</scope>
</reference>
<protein>
    <submittedName>
        <fullName evidence="1">Uncharacterized protein</fullName>
    </submittedName>
</protein>
<organism evidence="1 2">
    <name type="scientific">Stegodyphus mimosarum</name>
    <name type="common">African social velvet spider</name>
    <dbReference type="NCBI Taxonomy" id="407821"/>
    <lineage>
        <taxon>Eukaryota</taxon>
        <taxon>Metazoa</taxon>
        <taxon>Ecdysozoa</taxon>
        <taxon>Arthropoda</taxon>
        <taxon>Chelicerata</taxon>
        <taxon>Arachnida</taxon>
        <taxon>Araneae</taxon>
        <taxon>Araneomorphae</taxon>
        <taxon>Entelegynae</taxon>
        <taxon>Eresoidea</taxon>
        <taxon>Eresidae</taxon>
        <taxon>Stegodyphus</taxon>
    </lineage>
</organism>
<evidence type="ECO:0000313" key="1">
    <source>
        <dbReference type="EMBL" id="KFM61967.1"/>
    </source>
</evidence>
<dbReference type="EMBL" id="KK114246">
    <property type="protein sequence ID" value="KFM61967.1"/>
    <property type="molecule type" value="Genomic_DNA"/>
</dbReference>
<gene>
    <name evidence="1" type="ORF">X975_16219</name>
</gene>
<dbReference type="AlphaFoldDB" id="A0A087TA28"/>
<dbReference type="GO" id="GO:0003676">
    <property type="term" value="F:nucleic acid binding"/>
    <property type="evidence" value="ECO:0007669"/>
    <property type="project" value="InterPro"/>
</dbReference>
<dbReference type="PANTHER" id="PTHR46060">
    <property type="entry name" value="MARINER MOS1 TRANSPOSASE-LIKE PROTEIN"/>
    <property type="match status" value="1"/>
</dbReference>
<dbReference type="Proteomes" id="UP000054359">
    <property type="component" value="Unassembled WGS sequence"/>
</dbReference>
<dbReference type="InterPro" id="IPR036397">
    <property type="entry name" value="RNaseH_sf"/>
</dbReference>
<dbReference type="Gene3D" id="3.30.420.10">
    <property type="entry name" value="Ribonuclease H-like superfamily/Ribonuclease H"/>
    <property type="match status" value="1"/>
</dbReference>
<dbReference type="PANTHER" id="PTHR46060:SF1">
    <property type="entry name" value="MARINER MOS1 TRANSPOSASE-LIKE PROTEIN"/>
    <property type="match status" value="1"/>
</dbReference>
<proteinExistence type="predicted"/>
<evidence type="ECO:0000313" key="2">
    <source>
        <dbReference type="Proteomes" id="UP000054359"/>
    </source>
</evidence>
<name>A0A087TA28_STEMI</name>
<keyword evidence="2" id="KW-1185">Reference proteome</keyword>
<sequence>MKKVFSKWVQRVHIMEQKQQRVDDSQSYLSLFIRNKQDFLHRCVIMDKTWIRHFTSESKRQLAEWLAAGESCPKPLKTQQSSWRQCFGMCEV</sequence>
<feature type="non-terminal residue" evidence="1">
    <location>
        <position position="92"/>
    </location>
</feature>
<dbReference type="InterPro" id="IPR052709">
    <property type="entry name" value="Transposase-MT_Hybrid"/>
</dbReference>
<accession>A0A087TA28</accession>
<dbReference type="OMA" id="WISPGES"/>